<accession>A0A1F5ZMD8</accession>
<dbReference type="PANTHER" id="PTHR42188:SF1">
    <property type="entry name" value="23S RRNA-SPECIFIC ENDONUCLEASE VAPC20"/>
    <property type="match status" value="1"/>
</dbReference>
<feature type="domain" description="PIN" evidence="1">
    <location>
        <begin position="2"/>
        <end position="123"/>
    </location>
</feature>
<dbReference type="EMBL" id="MFJJ01000042">
    <property type="protein sequence ID" value="OGG13598.1"/>
    <property type="molecule type" value="Genomic_DNA"/>
</dbReference>
<dbReference type="InterPro" id="IPR029060">
    <property type="entry name" value="PIN-like_dom_sf"/>
</dbReference>
<dbReference type="GO" id="GO:0016075">
    <property type="term" value="P:rRNA catabolic process"/>
    <property type="evidence" value="ECO:0007669"/>
    <property type="project" value="TreeGrafter"/>
</dbReference>
<reference evidence="2 3" key="1">
    <citation type="journal article" date="2016" name="Nat. Commun.">
        <title>Thousands of microbial genomes shed light on interconnected biogeochemical processes in an aquifer system.</title>
        <authorList>
            <person name="Anantharaman K."/>
            <person name="Brown C.T."/>
            <person name="Hug L.A."/>
            <person name="Sharon I."/>
            <person name="Castelle C.J."/>
            <person name="Probst A.J."/>
            <person name="Thomas B.C."/>
            <person name="Singh A."/>
            <person name="Wilkins M.J."/>
            <person name="Karaoz U."/>
            <person name="Brodie E.L."/>
            <person name="Williams K.H."/>
            <person name="Hubbard S.S."/>
            <person name="Banfield J.F."/>
        </authorList>
    </citation>
    <scope>NUCLEOTIDE SEQUENCE [LARGE SCALE GENOMIC DNA]</scope>
</reference>
<protein>
    <recommendedName>
        <fullName evidence="1">PIN domain-containing protein</fullName>
    </recommendedName>
</protein>
<dbReference type="GO" id="GO:0004521">
    <property type="term" value="F:RNA endonuclease activity"/>
    <property type="evidence" value="ECO:0007669"/>
    <property type="project" value="InterPro"/>
</dbReference>
<proteinExistence type="predicted"/>
<sequence length="131" mass="15019">MIFIDASLYLSILRHNDSNHAKAVTWWKSFPDDVQKMTSQAILGEVLTVGSLRYDRRLTIAFVEKIRAGKTTIMLETPPLVARGWEIFKNVSKKDVSWVDCYSCAIIQAYKIETVLTFDRDLQLLIKLPPT</sequence>
<evidence type="ECO:0000259" key="1">
    <source>
        <dbReference type="Pfam" id="PF01850"/>
    </source>
</evidence>
<gene>
    <name evidence="2" type="ORF">A2875_01190</name>
</gene>
<evidence type="ECO:0000313" key="2">
    <source>
        <dbReference type="EMBL" id="OGG13598.1"/>
    </source>
</evidence>
<comment type="caution">
    <text evidence="2">The sequence shown here is derived from an EMBL/GenBank/DDBJ whole genome shotgun (WGS) entry which is preliminary data.</text>
</comment>
<dbReference type="PANTHER" id="PTHR42188">
    <property type="entry name" value="23S RRNA-SPECIFIC ENDONUCLEASE VAPC20"/>
    <property type="match status" value="1"/>
</dbReference>
<organism evidence="2 3">
    <name type="scientific">Candidatus Gottesmanbacteria bacterium RIFCSPHIGHO2_01_FULL_46_14</name>
    <dbReference type="NCBI Taxonomy" id="1798380"/>
    <lineage>
        <taxon>Bacteria</taxon>
        <taxon>Candidatus Gottesmaniibacteriota</taxon>
    </lineage>
</organism>
<dbReference type="Gene3D" id="3.40.50.1010">
    <property type="entry name" value="5'-nuclease"/>
    <property type="match status" value="1"/>
</dbReference>
<dbReference type="InterPro" id="IPR039018">
    <property type="entry name" value="VapC20-like"/>
</dbReference>
<name>A0A1F5ZMD8_9BACT</name>
<evidence type="ECO:0000313" key="3">
    <source>
        <dbReference type="Proteomes" id="UP000177416"/>
    </source>
</evidence>
<dbReference type="SUPFAM" id="SSF88723">
    <property type="entry name" value="PIN domain-like"/>
    <property type="match status" value="1"/>
</dbReference>
<dbReference type="Proteomes" id="UP000177416">
    <property type="component" value="Unassembled WGS sequence"/>
</dbReference>
<dbReference type="AlphaFoldDB" id="A0A1F5ZMD8"/>
<dbReference type="InterPro" id="IPR002716">
    <property type="entry name" value="PIN_dom"/>
</dbReference>
<dbReference type="Pfam" id="PF01850">
    <property type="entry name" value="PIN"/>
    <property type="match status" value="1"/>
</dbReference>